<evidence type="ECO:0000313" key="2">
    <source>
        <dbReference type="Proteomes" id="UP000574769"/>
    </source>
</evidence>
<evidence type="ECO:0000313" key="1">
    <source>
        <dbReference type="EMBL" id="MBB4616842.1"/>
    </source>
</evidence>
<reference evidence="1 2" key="1">
    <citation type="submission" date="2020-08" db="EMBL/GenBank/DDBJ databases">
        <title>Genomic Encyclopedia of Type Strains, Phase IV (KMG-IV): sequencing the most valuable type-strain genomes for metagenomic binning, comparative biology and taxonomic classification.</title>
        <authorList>
            <person name="Goeker M."/>
        </authorList>
    </citation>
    <scope>NUCLEOTIDE SEQUENCE [LARGE SCALE GENOMIC DNA]</scope>
    <source>
        <strain evidence="1 2">DSM 15867</strain>
    </source>
</reference>
<dbReference type="AlphaFoldDB" id="A0A7W7AIV4"/>
<proteinExistence type="predicted"/>
<keyword evidence="2" id="KW-1185">Reference proteome</keyword>
<dbReference type="Proteomes" id="UP000574769">
    <property type="component" value="Unassembled WGS sequence"/>
</dbReference>
<dbReference type="EMBL" id="JACHNY010000001">
    <property type="protein sequence ID" value="MBB4616842.1"/>
    <property type="molecule type" value="Genomic_DNA"/>
</dbReference>
<gene>
    <name evidence="1" type="ORF">GGQ96_000948</name>
</gene>
<comment type="caution">
    <text evidence="1">The sequence shown here is derived from an EMBL/GenBank/DDBJ whole genome shotgun (WGS) entry which is preliminary data.</text>
</comment>
<accession>A0A7W7AIV4</accession>
<name>A0A7W7AIV4_9SPHN</name>
<organism evidence="1 2">
    <name type="scientific">Sphingomonas abaci</name>
    <dbReference type="NCBI Taxonomy" id="237611"/>
    <lineage>
        <taxon>Bacteria</taxon>
        <taxon>Pseudomonadati</taxon>
        <taxon>Pseudomonadota</taxon>
        <taxon>Alphaproteobacteria</taxon>
        <taxon>Sphingomonadales</taxon>
        <taxon>Sphingomonadaceae</taxon>
        <taxon>Sphingomonas</taxon>
    </lineage>
</organism>
<sequence length="29" mass="2943">MMRQSLLLTLTGLIAVLTAIGAAAPTPFA</sequence>
<protein>
    <submittedName>
        <fullName evidence="1">Uncharacterized protein</fullName>
    </submittedName>
</protein>